<accession>A0A0G4I3H0</accession>
<dbReference type="PhylomeDB" id="A0A0G4I3H0"/>
<organism evidence="2">
    <name type="scientific">Chromera velia CCMP2878</name>
    <dbReference type="NCBI Taxonomy" id="1169474"/>
    <lineage>
        <taxon>Eukaryota</taxon>
        <taxon>Sar</taxon>
        <taxon>Alveolata</taxon>
        <taxon>Colpodellida</taxon>
        <taxon>Chromeraceae</taxon>
        <taxon>Chromera</taxon>
    </lineage>
</organism>
<dbReference type="AlphaFoldDB" id="A0A0G4I3H0"/>
<feature type="compositionally biased region" description="Polar residues" evidence="1">
    <location>
        <begin position="210"/>
        <end position="223"/>
    </location>
</feature>
<feature type="compositionally biased region" description="Gly residues" evidence="1">
    <location>
        <begin position="875"/>
        <end position="890"/>
    </location>
</feature>
<feature type="compositionally biased region" description="Basic and acidic residues" evidence="1">
    <location>
        <begin position="224"/>
        <end position="233"/>
    </location>
</feature>
<sequence length="1167" mass="128156">MGPKKDAPHGCVVIKGMEAKTMGVFGLTDDADIIEWVRQYADAVAILGDSDEWCGKLTLTNRNKVGVNVKHYIARTEVEVLEKVVERVPHLSSEVSEQLRIFYRHVVDCVSPPDAEWIKRYLQRTDVLRMGKARIMEIRELLSCREKERISGPQLKALNEQILCLQTLKEPSSLSLSRSVMFSSGGELHGGASTETKVKTEEETGAIPDTSRQMSVPVSSEQRPASDDRDRRSSSSSSGGVQVVGVRPDTTLVEKKRKQHKDLVAQISGLDAERGAGKLQILEIQKEEKEVLSGMPKKDNFPEESEGKEAYASELASWAEKKKVFDAGKADRDTLADKLHKEIDMLSPPPQAKGVPGDAAEGRLPSVFQMTPLTGGGVYPAVSLPKPATVSVGGGVRTGNVEAPGAPDIFSFLGVRESSGTQGRLKYDPEDPLIAYTLEEILTSVPRTFVEMRDKVVAMIFAHFFKTIQYSTSALVLEYERIACKPCRFGTYTELLAYHKRLLNHLVEENIVHELGMKYRLRLLTAHLPNDLIMRWQERQNPVDLTSEVEIIKEIHVIAAQAETFNKFLGDAWDRGLVKGALVEDLKREWEQKAATFGIRDSGGASQGGIIPKVPFVAFAGPGRVPQRKSPSKAKGGEPSGGKTPDSGGKGRGNSDRGRQGSAGGGFGKGDGGGSTNRGRSPGSNSSAPSSRYNDKGMEGKDCPPTQAVVNPRSPNRNPVLNRYSVRHRDRSGSDAFIGTMAGPGETPIKPGQWDGEFGSLWNKAYWDAASRKSLPHGYRDRQCLRYNRPDGHAEWGEHEACPWIRKKDGCPSCRMMGHAPNNCLDENTKKQWMMKQMDKTRQDRGGLGGRPKGPPGGGGRGGGSGDRRRSPYPGRGGGSGGRRGGGGRGRGGRTLSPGRFNNENFEKKNSDSEQAQRGGSVPPVSSQTVGPGGQNDDDDVVVMGGVSRGKGDSFNLTIHASKGEEKTTHGEESLGKVRFADRLGLPLCYEPGAKYSPDYDTMTFHVWHDKAMERLSAWDPVRNHMGVDVWREGVRGAWQTILSDEPERTSLEHMGWAIFPAGLEICMTVIQAFQLEFTARRVQRIRDMMEDETTMGAVPSGSKSAVYTVSQYESELMNRTRRRAEFPEKFEVYQVSGNARSQNSELVEYRVIKIHIDSCTFGNLIS</sequence>
<gene>
    <name evidence="2" type="ORF">Cvel_10672</name>
</gene>
<feature type="region of interest" description="Disordered" evidence="1">
    <location>
        <begin position="839"/>
        <end position="940"/>
    </location>
</feature>
<reference evidence="2" key="1">
    <citation type="submission" date="2014-11" db="EMBL/GenBank/DDBJ databases">
        <authorList>
            <person name="Otto D Thomas"/>
            <person name="Naeem Raeece"/>
        </authorList>
    </citation>
    <scope>NUCLEOTIDE SEQUENCE</scope>
</reference>
<evidence type="ECO:0000313" key="2">
    <source>
        <dbReference type="EMBL" id="CEM51512.1"/>
    </source>
</evidence>
<feature type="compositionally biased region" description="Polar residues" evidence="1">
    <location>
        <begin position="913"/>
        <end position="929"/>
    </location>
</feature>
<feature type="compositionally biased region" description="Gly residues" evidence="1">
    <location>
        <begin position="846"/>
        <end position="865"/>
    </location>
</feature>
<feature type="compositionally biased region" description="Basic and acidic residues" evidence="1">
    <location>
        <begin position="693"/>
        <end position="702"/>
    </location>
</feature>
<feature type="compositionally biased region" description="Low complexity" evidence="1">
    <location>
        <begin position="677"/>
        <end position="691"/>
    </location>
</feature>
<feature type="region of interest" description="Disordered" evidence="1">
    <location>
        <begin position="620"/>
        <end position="720"/>
    </location>
</feature>
<feature type="region of interest" description="Disordered" evidence="1">
    <location>
        <begin position="185"/>
        <end position="259"/>
    </location>
</feature>
<name>A0A0G4I3H0_9ALVE</name>
<proteinExistence type="predicted"/>
<protein>
    <submittedName>
        <fullName evidence="2">Uncharacterized protein</fullName>
    </submittedName>
</protein>
<dbReference type="EMBL" id="CDMZ01004970">
    <property type="protein sequence ID" value="CEM51512.1"/>
    <property type="molecule type" value="Genomic_DNA"/>
</dbReference>
<evidence type="ECO:0000256" key="1">
    <source>
        <dbReference type="SAM" id="MobiDB-lite"/>
    </source>
</evidence>
<feature type="compositionally biased region" description="Gly residues" evidence="1">
    <location>
        <begin position="661"/>
        <end position="676"/>
    </location>
</feature>
<dbReference type="VEuPathDB" id="CryptoDB:Cvel_10672"/>